<evidence type="ECO:0000313" key="2">
    <source>
        <dbReference type="Proteomes" id="UP001196413"/>
    </source>
</evidence>
<comment type="caution">
    <text evidence="1">The sequence shown here is derived from an EMBL/GenBank/DDBJ whole genome shotgun (WGS) entry which is preliminary data.</text>
</comment>
<keyword evidence="2" id="KW-1185">Reference proteome</keyword>
<sequence length="51" mass="6390">MHEQLEKNLPLVQRYHQQYSGYIMHHRLFVSTCRMRMNVAVRECRRDRKDE</sequence>
<accession>A0AAD5RHV2</accession>
<organism evidence="1 2">
    <name type="scientific">Parelaphostrongylus tenuis</name>
    <name type="common">Meningeal worm</name>
    <dbReference type="NCBI Taxonomy" id="148309"/>
    <lineage>
        <taxon>Eukaryota</taxon>
        <taxon>Metazoa</taxon>
        <taxon>Ecdysozoa</taxon>
        <taxon>Nematoda</taxon>
        <taxon>Chromadorea</taxon>
        <taxon>Rhabditida</taxon>
        <taxon>Rhabditina</taxon>
        <taxon>Rhabditomorpha</taxon>
        <taxon>Strongyloidea</taxon>
        <taxon>Metastrongylidae</taxon>
        <taxon>Parelaphostrongylus</taxon>
    </lineage>
</organism>
<reference evidence="1" key="1">
    <citation type="submission" date="2021-06" db="EMBL/GenBank/DDBJ databases">
        <title>Parelaphostrongylus tenuis whole genome reference sequence.</title>
        <authorList>
            <person name="Garwood T.J."/>
            <person name="Larsen P.A."/>
            <person name="Fountain-Jones N.M."/>
            <person name="Garbe J.R."/>
            <person name="Macchietto M.G."/>
            <person name="Kania S.A."/>
            <person name="Gerhold R.W."/>
            <person name="Richards J.E."/>
            <person name="Wolf T.M."/>
        </authorList>
    </citation>
    <scope>NUCLEOTIDE SEQUENCE</scope>
    <source>
        <strain evidence="1">MNPRO001-30</strain>
        <tissue evidence="1">Meninges</tissue>
    </source>
</reference>
<dbReference type="EMBL" id="JAHQIW010007475">
    <property type="protein sequence ID" value="KAJ1374624.1"/>
    <property type="molecule type" value="Genomic_DNA"/>
</dbReference>
<name>A0AAD5RHV2_PARTN</name>
<gene>
    <name evidence="1" type="ORF">KIN20_037350</name>
</gene>
<protein>
    <submittedName>
        <fullName evidence="1">Uncharacterized protein</fullName>
    </submittedName>
</protein>
<dbReference type="AlphaFoldDB" id="A0AAD5RHV2"/>
<dbReference type="Proteomes" id="UP001196413">
    <property type="component" value="Unassembled WGS sequence"/>
</dbReference>
<proteinExistence type="predicted"/>
<evidence type="ECO:0000313" key="1">
    <source>
        <dbReference type="EMBL" id="KAJ1374624.1"/>
    </source>
</evidence>